<dbReference type="AlphaFoldDB" id="A0A5N5D3F1"/>
<keyword evidence="1" id="KW-0812">Transmembrane</keyword>
<protein>
    <submittedName>
        <fullName evidence="2">Uncharacterized protein</fullName>
    </submittedName>
</protein>
<proteinExistence type="predicted"/>
<feature type="transmembrane region" description="Helical" evidence="1">
    <location>
        <begin position="77"/>
        <end position="96"/>
    </location>
</feature>
<evidence type="ECO:0000313" key="3">
    <source>
        <dbReference type="Proteomes" id="UP000325902"/>
    </source>
</evidence>
<evidence type="ECO:0000313" key="2">
    <source>
        <dbReference type="EMBL" id="KAB2572101.1"/>
    </source>
</evidence>
<dbReference type="EMBL" id="VCHE01000085">
    <property type="protein sequence ID" value="KAB2572101.1"/>
    <property type="molecule type" value="Genomic_DNA"/>
</dbReference>
<organism evidence="2 3">
    <name type="scientific">Lasiodiplodia theobromae</name>
    <dbReference type="NCBI Taxonomy" id="45133"/>
    <lineage>
        <taxon>Eukaryota</taxon>
        <taxon>Fungi</taxon>
        <taxon>Dikarya</taxon>
        <taxon>Ascomycota</taxon>
        <taxon>Pezizomycotina</taxon>
        <taxon>Dothideomycetes</taxon>
        <taxon>Dothideomycetes incertae sedis</taxon>
        <taxon>Botryosphaeriales</taxon>
        <taxon>Botryosphaeriaceae</taxon>
        <taxon>Lasiodiplodia</taxon>
    </lineage>
</organism>
<feature type="transmembrane region" description="Helical" evidence="1">
    <location>
        <begin position="143"/>
        <end position="163"/>
    </location>
</feature>
<keyword evidence="1" id="KW-0472">Membrane</keyword>
<reference evidence="2 3" key="1">
    <citation type="journal article" date="2019" name="Sci. Rep.">
        <title>A multi-omics analysis of the grapevine pathogen Lasiodiplodia theobromae reveals that temperature affects the expression of virulence- and pathogenicity-related genes.</title>
        <authorList>
            <person name="Felix C."/>
            <person name="Meneses R."/>
            <person name="Goncalves M.F.M."/>
            <person name="Tilleman L."/>
            <person name="Duarte A.S."/>
            <person name="Jorrin-Novo J.V."/>
            <person name="Van de Peer Y."/>
            <person name="Deforce D."/>
            <person name="Van Nieuwerburgh F."/>
            <person name="Esteves A.C."/>
            <person name="Alves A."/>
        </authorList>
    </citation>
    <scope>NUCLEOTIDE SEQUENCE [LARGE SCALE GENOMIC DNA]</scope>
    <source>
        <strain evidence="2 3">LA-SOL3</strain>
    </source>
</reference>
<name>A0A5N5D3F1_9PEZI</name>
<keyword evidence="1" id="KW-1133">Transmembrane helix</keyword>
<accession>A0A5N5D3F1</accession>
<sequence>MSHKTETSRPRPAALEIDPSSPGTIVRAAMLLESCFNIFLAHGMFFHPHDTSVQLFFDGATTAASPSVADAALVSLLMQWIGTWTVATTVPLLLALPNRPGAIEKRVTAYTALGTMEALFVPFLVYHARAEGGGAAGLSWEKVFGGLVVPMVGALTFRLWVLFVKPGWMGRYRVVGGSAGKEG</sequence>
<keyword evidence="3" id="KW-1185">Reference proteome</keyword>
<dbReference type="OrthoDB" id="2563633at2759"/>
<comment type="caution">
    <text evidence="2">The sequence shown here is derived from an EMBL/GenBank/DDBJ whole genome shotgun (WGS) entry which is preliminary data.</text>
</comment>
<gene>
    <name evidence="2" type="ORF">DBV05_g9253</name>
</gene>
<dbReference type="Proteomes" id="UP000325902">
    <property type="component" value="Unassembled WGS sequence"/>
</dbReference>
<feature type="transmembrane region" description="Helical" evidence="1">
    <location>
        <begin position="108"/>
        <end position="128"/>
    </location>
</feature>
<evidence type="ECO:0000256" key="1">
    <source>
        <dbReference type="SAM" id="Phobius"/>
    </source>
</evidence>